<dbReference type="AlphaFoldDB" id="A0A8S1PF13"/>
<gene>
    <name evidence="1" type="ORF">PSON_ATCC_30995.1.T0760248</name>
</gene>
<dbReference type="Proteomes" id="UP000692954">
    <property type="component" value="Unassembled WGS sequence"/>
</dbReference>
<evidence type="ECO:0000313" key="2">
    <source>
        <dbReference type="Proteomes" id="UP000692954"/>
    </source>
</evidence>
<comment type="caution">
    <text evidence="1">The sequence shown here is derived from an EMBL/GenBank/DDBJ whole genome shotgun (WGS) entry which is preliminary data.</text>
</comment>
<accession>A0A8S1PF13</accession>
<evidence type="ECO:0000313" key="1">
    <source>
        <dbReference type="EMBL" id="CAD8101902.1"/>
    </source>
</evidence>
<sequence>MESFIDLNKTIKLIQNNECEDDIYFQMIQNKDKKILLLRHKHFIYFIKQLKNDAFKLIASLNFQSDMIYEVTTNNGQYLVLWKKKQDIYLLYQILNKRIKQINYCFFIFHSNRRDKLLLMFFVPQSILKIQCCQIYKLTVYKMFNKRHIHIQQYNKFIFNCFHQKFFMVQFRTIQFRQFLN</sequence>
<protein>
    <submittedName>
        <fullName evidence="1">Uncharacterized protein</fullName>
    </submittedName>
</protein>
<organism evidence="1 2">
    <name type="scientific">Paramecium sonneborni</name>
    <dbReference type="NCBI Taxonomy" id="65129"/>
    <lineage>
        <taxon>Eukaryota</taxon>
        <taxon>Sar</taxon>
        <taxon>Alveolata</taxon>
        <taxon>Ciliophora</taxon>
        <taxon>Intramacronucleata</taxon>
        <taxon>Oligohymenophorea</taxon>
        <taxon>Peniculida</taxon>
        <taxon>Parameciidae</taxon>
        <taxon>Paramecium</taxon>
    </lineage>
</organism>
<dbReference type="EMBL" id="CAJJDN010000076">
    <property type="protein sequence ID" value="CAD8101902.1"/>
    <property type="molecule type" value="Genomic_DNA"/>
</dbReference>
<name>A0A8S1PF13_9CILI</name>
<keyword evidence="2" id="KW-1185">Reference proteome</keyword>
<reference evidence="1" key="1">
    <citation type="submission" date="2021-01" db="EMBL/GenBank/DDBJ databases">
        <authorList>
            <consortium name="Genoscope - CEA"/>
            <person name="William W."/>
        </authorList>
    </citation>
    <scope>NUCLEOTIDE SEQUENCE</scope>
</reference>
<proteinExistence type="predicted"/>